<dbReference type="PATRIC" id="fig|537010.4.peg.1403"/>
<dbReference type="AlphaFoldDB" id="G9XKM8"/>
<accession>G9XKM8</accession>
<evidence type="ECO:0000313" key="2">
    <source>
        <dbReference type="Proteomes" id="UP000004416"/>
    </source>
</evidence>
<comment type="caution">
    <text evidence="1">The sequence shown here is derived from an EMBL/GenBank/DDBJ whole genome shotgun (WGS) entry which is preliminary data.</text>
</comment>
<organism evidence="1 2">
    <name type="scientific">Desulfitobacterium hafniense DP7</name>
    <dbReference type="NCBI Taxonomy" id="537010"/>
    <lineage>
        <taxon>Bacteria</taxon>
        <taxon>Bacillati</taxon>
        <taxon>Bacillota</taxon>
        <taxon>Clostridia</taxon>
        <taxon>Eubacteriales</taxon>
        <taxon>Desulfitobacteriaceae</taxon>
        <taxon>Desulfitobacterium</taxon>
    </lineage>
</organism>
<proteinExistence type="predicted"/>
<protein>
    <submittedName>
        <fullName evidence="1">Uncharacterized protein</fullName>
    </submittedName>
</protein>
<evidence type="ECO:0000313" key="1">
    <source>
        <dbReference type="EMBL" id="EHL07792.1"/>
    </source>
</evidence>
<dbReference type="Proteomes" id="UP000004416">
    <property type="component" value="Unassembled WGS sequence"/>
</dbReference>
<dbReference type="EMBL" id="AFZX01000035">
    <property type="protein sequence ID" value="EHL07792.1"/>
    <property type="molecule type" value="Genomic_DNA"/>
</dbReference>
<dbReference type="HOGENOM" id="CLU_2449775_0_0_9"/>
<sequence>MIKMFYGYRCINRNGSHYPADPLHNEDEIKVYLEKHMFKYPEIKICNSKDEVLIRTIDGRIISPEEDEEYNNQWKNYQQYMKQNFEDIV</sequence>
<gene>
    <name evidence="1" type="ORF">HMPREF0322_01511</name>
</gene>
<reference evidence="1 2" key="1">
    <citation type="submission" date="2011-08" db="EMBL/GenBank/DDBJ databases">
        <authorList>
            <person name="Weinstock G."/>
            <person name="Sodergren E."/>
            <person name="Clifton S."/>
            <person name="Fulton L."/>
            <person name="Fulton B."/>
            <person name="Courtney L."/>
            <person name="Fronick C."/>
            <person name="Harrison M."/>
            <person name="Strong C."/>
            <person name="Farmer C."/>
            <person name="Delahaunty K."/>
            <person name="Markovic C."/>
            <person name="Hall O."/>
            <person name="Minx P."/>
            <person name="Tomlinson C."/>
            <person name="Mitreva M."/>
            <person name="Hou S."/>
            <person name="Chen J."/>
            <person name="Wollam A."/>
            <person name="Pepin K.H."/>
            <person name="Johnson M."/>
            <person name="Bhonagiri V."/>
            <person name="Zhang X."/>
            <person name="Suruliraj S."/>
            <person name="Warren W."/>
            <person name="Chinwalla A."/>
            <person name="Mardis E.R."/>
            <person name="Wilson R.K."/>
        </authorList>
    </citation>
    <scope>NUCLEOTIDE SEQUENCE [LARGE SCALE GENOMIC DNA]</scope>
    <source>
        <strain evidence="1 2">DP7</strain>
    </source>
</reference>
<name>G9XKM8_DESHA</name>